<proteinExistence type="predicted"/>
<evidence type="ECO:0000313" key="1">
    <source>
        <dbReference type="EMBL" id="MBB5131413.1"/>
    </source>
</evidence>
<name>A0A840P0F7_9ACTN</name>
<organism evidence="1 2">
    <name type="scientific">Thermocatellispora tengchongensis</name>
    <dbReference type="NCBI Taxonomy" id="1073253"/>
    <lineage>
        <taxon>Bacteria</taxon>
        <taxon>Bacillati</taxon>
        <taxon>Actinomycetota</taxon>
        <taxon>Actinomycetes</taxon>
        <taxon>Streptosporangiales</taxon>
        <taxon>Streptosporangiaceae</taxon>
        <taxon>Thermocatellispora</taxon>
    </lineage>
</organism>
<protein>
    <submittedName>
        <fullName evidence="1">Uncharacterized protein</fullName>
    </submittedName>
</protein>
<comment type="caution">
    <text evidence="1">The sequence shown here is derived from an EMBL/GenBank/DDBJ whole genome shotgun (WGS) entry which is preliminary data.</text>
</comment>
<sequence length="198" mass="22327">MTISEAESHYRRLVSRWFEDTFCITWTHGLDVEEVAAVFDSGIDTGRRLDFVDAMNAASDAREIAGEPCSGIAGRLGRWTVTIEPKGYKGSLWETMRTLSEKGTTISVLYSWNAQTLDYTVHGEHIAGIDLFETATPTGGSDPHRLDPHLKGLSFDDELSIKASSLVVCERITGERLDEAWLARKHRWMLWEDLDSYQ</sequence>
<accession>A0A840P0F7</accession>
<keyword evidence="2" id="KW-1185">Reference proteome</keyword>
<gene>
    <name evidence="1" type="ORF">HNP84_001119</name>
</gene>
<dbReference type="Proteomes" id="UP000578449">
    <property type="component" value="Unassembled WGS sequence"/>
</dbReference>
<evidence type="ECO:0000313" key="2">
    <source>
        <dbReference type="Proteomes" id="UP000578449"/>
    </source>
</evidence>
<dbReference type="EMBL" id="JACHGN010000002">
    <property type="protein sequence ID" value="MBB5131413.1"/>
    <property type="molecule type" value="Genomic_DNA"/>
</dbReference>
<reference evidence="1 2" key="1">
    <citation type="submission" date="2020-08" db="EMBL/GenBank/DDBJ databases">
        <title>Genomic Encyclopedia of Type Strains, Phase IV (KMG-IV): sequencing the most valuable type-strain genomes for metagenomic binning, comparative biology and taxonomic classification.</title>
        <authorList>
            <person name="Goeker M."/>
        </authorList>
    </citation>
    <scope>NUCLEOTIDE SEQUENCE [LARGE SCALE GENOMIC DNA]</scope>
    <source>
        <strain evidence="1 2">DSM 45615</strain>
    </source>
</reference>
<dbReference type="InterPro" id="IPR045592">
    <property type="entry name" value="DUF6461"/>
</dbReference>
<dbReference type="AlphaFoldDB" id="A0A840P0F7"/>
<dbReference type="Pfam" id="PF20062">
    <property type="entry name" value="DUF6461"/>
    <property type="match status" value="1"/>
</dbReference>
<dbReference type="RefSeq" id="WP_185048246.1">
    <property type="nucleotide sequence ID" value="NZ_BAABIX010000076.1"/>
</dbReference>